<gene>
    <name evidence="1" type="ORF">BM221_006458</name>
</gene>
<reference evidence="1 2" key="1">
    <citation type="journal article" date="2016" name="Appl. Microbiol. Biotechnol.">
        <title>Characterization of T-DNA insertion mutants with decreased virulence in the entomopathogenic fungus Beauveria bassiana JEF-007.</title>
        <authorList>
            <person name="Kim S."/>
            <person name="Lee S.J."/>
            <person name="Nai Y.S."/>
            <person name="Yu J.S."/>
            <person name="Lee M.R."/>
            <person name="Yang Y.T."/>
            <person name="Kim J.S."/>
        </authorList>
    </citation>
    <scope>NUCLEOTIDE SEQUENCE [LARGE SCALE GENOMIC DNA]</scope>
    <source>
        <strain evidence="1 2">JEF-007</strain>
    </source>
</reference>
<organism evidence="1 2">
    <name type="scientific">Beauveria bassiana</name>
    <name type="common">White muscardine disease fungus</name>
    <name type="synonym">Tritirachium shiotae</name>
    <dbReference type="NCBI Taxonomy" id="176275"/>
    <lineage>
        <taxon>Eukaryota</taxon>
        <taxon>Fungi</taxon>
        <taxon>Dikarya</taxon>
        <taxon>Ascomycota</taxon>
        <taxon>Pezizomycotina</taxon>
        <taxon>Sordariomycetes</taxon>
        <taxon>Hypocreomycetidae</taxon>
        <taxon>Hypocreales</taxon>
        <taxon>Cordycipitaceae</taxon>
        <taxon>Beauveria</taxon>
    </lineage>
</organism>
<evidence type="ECO:0000313" key="2">
    <source>
        <dbReference type="Proteomes" id="UP000235728"/>
    </source>
</evidence>
<dbReference type="Proteomes" id="UP000235728">
    <property type="component" value="Unassembled WGS sequence"/>
</dbReference>
<sequence length="400" mass="45129">MAEHLRATQARIVGNHVEIIFELNAKAFCLFIPPFRKQTLLPPYFTRTCNALVHLVLQATAGNWHLGVQKQISDSLASIPKPELLSVCRGKPEIPGFCFVQLYFRHAPRSCALQPNAYEEPVIRLSSDGFDLDSHALDREDRYFASQHATARISNISANDVSVTVNTSISASRICGEVRRRDNTRYYCIVARDASVRGTRRWECPERRQLVVRQALQAACAADPDDDGCIRVPELLAYVHDEDMECDRGVRLQRIMGALYRKIDGIALRLHINTPQRREPTAQVLADRLASMMASLHRRGFVWGGEHKEGQDSSVGQEAKTLMDCLVLDKQGYPWLIDGFGAAYHEDVVRSDEKALASLLTQMNIEVTDLVEAFVHDQGSGWPQQEMSSTTTCEDYEYYE</sequence>
<proteinExistence type="predicted"/>
<dbReference type="EMBL" id="MRVG01000006">
    <property type="protein sequence ID" value="PMB68281.1"/>
    <property type="molecule type" value="Genomic_DNA"/>
</dbReference>
<protein>
    <submittedName>
        <fullName evidence="1">Uncharacterized protein</fullName>
    </submittedName>
</protein>
<evidence type="ECO:0000313" key="1">
    <source>
        <dbReference type="EMBL" id="PMB68281.1"/>
    </source>
</evidence>
<accession>A0A2N6NLY3</accession>
<comment type="caution">
    <text evidence="1">The sequence shown here is derived from an EMBL/GenBank/DDBJ whole genome shotgun (WGS) entry which is preliminary data.</text>
</comment>
<name>A0A2N6NLY3_BEABA</name>
<dbReference type="AlphaFoldDB" id="A0A2N6NLY3"/>